<dbReference type="Gene3D" id="2.60.40.1120">
    <property type="entry name" value="Carboxypeptidase-like, regulatory domain"/>
    <property type="match status" value="1"/>
</dbReference>
<evidence type="ECO:0000256" key="2">
    <source>
        <dbReference type="ARBA" id="ARBA00022448"/>
    </source>
</evidence>
<evidence type="ECO:0000313" key="14">
    <source>
        <dbReference type="Proteomes" id="UP000189981"/>
    </source>
</evidence>
<evidence type="ECO:0000256" key="10">
    <source>
        <dbReference type="SAM" id="SignalP"/>
    </source>
</evidence>
<dbReference type="AlphaFoldDB" id="A0A1T5AW57"/>
<dbReference type="InterPro" id="IPR039426">
    <property type="entry name" value="TonB-dep_rcpt-like"/>
</dbReference>
<name>A0A1T5AW57_9SPHI</name>
<gene>
    <name evidence="13" type="ORF">SAMN05661099_1062</name>
</gene>
<dbReference type="RefSeq" id="WP_079701579.1">
    <property type="nucleotide sequence ID" value="NZ_FUYR01000001.1"/>
</dbReference>
<evidence type="ECO:0000259" key="12">
    <source>
        <dbReference type="Pfam" id="PF07715"/>
    </source>
</evidence>
<reference evidence="14" key="1">
    <citation type="submission" date="2017-02" db="EMBL/GenBank/DDBJ databases">
        <authorList>
            <person name="Varghese N."/>
            <person name="Submissions S."/>
        </authorList>
    </citation>
    <scope>NUCLEOTIDE SEQUENCE [LARGE SCALE GENOMIC DNA]</scope>
    <source>
        <strain evidence="14">DSM 22385</strain>
    </source>
</reference>
<dbReference type="NCBIfam" id="TIGR04057">
    <property type="entry name" value="SusC_RagA_signa"/>
    <property type="match status" value="1"/>
</dbReference>
<dbReference type="InterPro" id="IPR012910">
    <property type="entry name" value="Plug_dom"/>
</dbReference>
<dbReference type="SUPFAM" id="SSF49464">
    <property type="entry name" value="Carboxypeptidase regulatory domain-like"/>
    <property type="match status" value="1"/>
</dbReference>
<dbReference type="InterPro" id="IPR037066">
    <property type="entry name" value="Plug_dom_sf"/>
</dbReference>
<dbReference type="InterPro" id="IPR023996">
    <property type="entry name" value="TonB-dep_OMP_SusC/RagA"/>
</dbReference>
<accession>A0A1T5AW57</accession>
<dbReference type="Pfam" id="PF00593">
    <property type="entry name" value="TonB_dep_Rec_b-barrel"/>
    <property type="match status" value="1"/>
</dbReference>
<keyword evidence="5 9" id="KW-0798">TonB box</keyword>
<dbReference type="NCBIfam" id="TIGR04056">
    <property type="entry name" value="OMP_RagA_SusC"/>
    <property type="match status" value="1"/>
</dbReference>
<dbReference type="Gene3D" id="2.170.130.10">
    <property type="entry name" value="TonB-dependent receptor, plug domain"/>
    <property type="match status" value="1"/>
</dbReference>
<dbReference type="InterPro" id="IPR036942">
    <property type="entry name" value="Beta-barrel_TonB_sf"/>
</dbReference>
<evidence type="ECO:0000256" key="5">
    <source>
        <dbReference type="ARBA" id="ARBA00023077"/>
    </source>
</evidence>
<keyword evidence="3 8" id="KW-1134">Transmembrane beta strand</keyword>
<evidence type="ECO:0000256" key="3">
    <source>
        <dbReference type="ARBA" id="ARBA00022452"/>
    </source>
</evidence>
<evidence type="ECO:0000256" key="9">
    <source>
        <dbReference type="RuleBase" id="RU003357"/>
    </source>
</evidence>
<evidence type="ECO:0000256" key="1">
    <source>
        <dbReference type="ARBA" id="ARBA00004571"/>
    </source>
</evidence>
<dbReference type="Gene3D" id="2.40.170.20">
    <property type="entry name" value="TonB-dependent receptor, beta-barrel domain"/>
    <property type="match status" value="1"/>
</dbReference>
<evidence type="ECO:0000256" key="6">
    <source>
        <dbReference type="ARBA" id="ARBA00023136"/>
    </source>
</evidence>
<dbReference type="EMBL" id="FUYR01000001">
    <property type="protein sequence ID" value="SKB39057.1"/>
    <property type="molecule type" value="Genomic_DNA"/>
</dbReference>
<proteinExistence type="inferred from homology"/>
<dbReference type="Pfam" id="PF07715">
    <property type="entry name" value="Plug"/>
    <property type="match status" value="1"/>
</dbReference>
<dbReference type="GO" id="GO:0009279">
    <property type="term" value="C:cell outer membrane"/>
    <property type="evidence" value="ECO:0007669"/>
    <property type="project" value="UniProtKB-SubCell"/>
</dbReference>
<keyword evidence="6 8" id="KW-0472">Membrane</keyword>
<feature type="chain" id="PRO_5012662304" evidence="10">
    <location>
        <begin position="22"/>
        <end position="1040"/>
    </location>
</feature>
<evidence type="ECO:0000256" key="8">
    <source>
        <dbReference type="PROSITE-ProRule" id="PRU01360"/>
    </source>
</evidence>
<dbReference type="STRING" id="572036.SAMN05661099_1062"/>
<dbReference type="SUPFAM" id="SSF56935">
    <property type="entry name" value="Porins"/>
    <property type="match status" value="1"/>
</dbReference>
<comment type="similarity">
    <text evidence="8 9">Belongs to the TonB-dependent receptor family.</text>
</comment>
<evidence type="ECO:0000313" key="13">
    <source>
        <dbReference type="EMBL" id="SKB39057.1"/>
    </source>
</evidence>
<organism evidence="13 14">
    <name type="scientific">Daejeonella lutea</name>
    <dbReference type="NCBI Taxonomy" id="572036"/>
    <lineage>
        <taxon>Bacteria</taxon>
        <taxon>Pseudomonadati</taxon>
        <taxon>Bacteroidota</taxon>
        <taxon>Sphingobacteriia</taxon>
        <taxon>Sphingobacteriales</taxon>
        <taxon>Sphingobacteriaceae</taxon>
        <taxon>Daejeonella</taxon>
    </lineage>
</organism>
<evidence type="ECO:0000256" key="4">
    <source>
        <dbReference type="ARBA" id="ARBA00022692"/>
    </source>
</evidence>
<keyword evidence="7 8" id="KW-0998">Cell outer membrane</keyword>
<keyword evidence="4 8" id="KW-0812">Transmembrane</keyword>
<feature type="domain" description="TonB-dependent receptor-like beta-barrel" evidence="11">
    <location>
        <begin position="401"/>
        <end position="996"/>
    </location>
</feature>
<feature type="signal peptide" evidence="10">
    <location>
        <begin position="1"/>
        <end position="21"/>
    </location>
</feature>
<evidence type="ECO:0000259" key="11">
    <source>
        <dbReference type="Pfam" id="PF00593"/>
    </source>
</evidence>
<protein>
    <submittedName>
        <fullName evidence="13">TonB-linked outer membrane protein, SusC/RagA family</fullName>
    </submittedName>
</protein>
<dbReference type="PROSITE" id="PS52016">
    <property type="entry name" value="TONB_DEPENDENT_REC_3"/>
    <property type="match status" value="1"/>
</dbReference>
<feature type="domain" description="TonB-dependent receptor plug" evidence="12">
    <location>
        <begin position="122"/>
        <end position="245"/>
    </location>
</feature>
<keyword evidence="2 8" id="KW-0813">Transport</keyword>
<dbReference type="Proteomes" id="UP000189981">
    <property type="component" value="Unassembled WGS sequence"/>
</dbReference>
<dbReference type="InterPro" id="IPR023997">
    <property type="entry name" value="TonB-dep_OMP_SusC/RagA_CS"/>
</dbReference>
<keyword evidence="14" id="KW-1185">Reference proteome</keyword>
<dbReference type="Pfam" id="PF13715">
    <property type="entry name" value="CarbopepD_reg_2"/>
    <property type="match status" value="1"/>
</dbReference>
<keyword evidence="10" id="KW-0732">Signal</keyword>
<dbReference type="InterPro" id="IPR008969">
    <property type="entry name" value="CarboxyPept-like_regulatory"/>
</dbReference>
<sequence>MKKISTLFLPILLFIAFAANAQVRDISGKVTVAEDGSTLPGVSVRLKGTTAGATTDANGMYRIQVPNSGAVLVFSFIGFTPKEVTVGGQSVVNVALSADSKALEEVVVTTQLGIARQSKSLGYAAQGVNSEELNVNRQSNLLNALQGKVAGATISSVGGGPGQGANIRIRGINSIDASASNEPLYVIDGVQVDNSTNLSGAGSGANVRSVGNRISDINPDEIESINILKGGAATALYGLRGANGVVVITTKKGTGTGIRTNFTSTYGFENVNKTPAVQTEYTAGILGVYTPIGLGPAWGPTIAEAKAIDPTHPDKLFENYKNAFDTGSQIRNTLSFTGGSENVKFFSSLSQFHHDGMLPFTDYKNLGARLNTDITISPKLKAGVNMSFTNSGGYRFDADRFGESLTYYSGRWDVRDYITPEGIQRYRGTNNPIFGAATNRMKDNVNRYIAGANFTYTPASWLNFNYRLGVDTYTDNRFRTAPGRTGLPGEQVYDNGDGIVGEYNTGYRAINSTFLANASTKLTSDITGTLRLGFELYDRSQKNSGILGTNLSIYNDFRLTNAKVLDPSQSRTDYRSNGFFGEANFDYKDFLFLSLTGRQDITSTLSPENRSFFYPSASLSYVFSDNVKLPEFIGQSKLRLSYARIGKDASPYSTSTGFGNYGSLPTGTTGLTIASNLGDINLKPEFTDTYEAGLEMAFFNNRLSFDVTYYNSLSKDQITRAQITSATGYVTASINAGSIRNRGIELVLGGTPIQTTNFSWDASLNFSANRNKVMSLKEGLTEIVYGAGTGGYINSPVTFKLIPGQPYGNIYGSYYLRYYGTDKEDPVYTDKNRPLLIGANGFPISSLTKQKLLGNSQPDWIGGLTNNFTYKRLTLSTIVDARWGFEKFNRLENFNSAFGIADYTRNRREFKVFEGRLADGTPNTKQVWLGQATGPDGVNYGEGYYRLYHRSLSEPFVQDASWVRLRSASLQYNLPTSWLPSKAIRNASLSVTGNNLWLHTDYYGLDPESLSADSGSNVDGSAGMTYPAARTFLFTLNVGF</sequence>
<dbReference type="OrthoDB" id="9768177at2"/>
<comment type="subcellular location">
    <subcellularLocation>
        <location evidence="1 8">Cell outer membrane</location>
        <topology evidence="1 8">Multi-pass membrane protein</topology>
    </subcellularLocation>
</comment>
<dbReference type="InterPro" id="IPR000531">
    <property type="entry name" value="Beta-barrel_TonB"/>
</dbReference>
<evidence type="ECO:0000256" key="7">
    <source>
        <dbReference type="ARBA" id="ARBA00023237"/>
    </source>
</evidence>